<evidence type="ECO:0000313" key="15">
    <source>
        <dbReference type="Proteomes" id="UP001367676"/>
    </source>
</evidence>
<evidence type="ECO:0000256" key="4">
    <source>
        <dbReference type="ARBA" id="ARBA00022553"/>
    </source>
</evidence>
<dbReference type="PROSITE" id="PS00678">
    <property type="entry name" value="WD_REPEATS_1"/>
    <property type="match status" value="2"/>
</dbReference>
<dbReference type="InterPro" id="IPR015943">
    <property type="entry name" value="WD40/YVTN_repeat-like_dom_sf"/>
</dbReference>
<feature type="compositionally biased region" description="Low complexity" evidence="11">
    <location>
        <begin position="23"/>
        <end position="45"/>
    </location>
</feature>
<dbReference type="GO" id="GO:0032259">
    <property type="term" value="P:methylation"/>
    <property type="evidence" value="ECO:0007669"/>
    <property type="project" value="InterPro"/>
</dbReference>
<evidence type="ECO:0000256" key="8">
    <source>
        <dbReference type="ARBA" id="ARBA00023054"/>
    </source>
</evidence>
<dbReference type="Pfam" id="PF01585">
    <property type="entry name" value="G-patch"/>
    <property type="match status" value="1"/>
</dbReference>
<dbReference type="PANTHER" id="PTHR15653">
    <property type="entry name" value="STRIATIN"/>
    <property type="match status" value="1"/>
</dbReference>
<evidence type="ECO:0000259" key="13">
    <source>
        <dbReference type="PROSITE" id="PS51613"/>
    </source>
</evidence>
<dbReference type="InterPro" id="IPR002877">
    <property type="entry name" value="RNA_MeTrfase_FtsJ_dom"/>
</dbReference>
<dbReference type="GO" id="GO:0003676">
    <property type="term" value="F:nucleic acid binding"/>
    <property type="evidence" value="ECO:0007669"/>
    <property type="project" value="InterPro"/>
</dbReference>
<comment type="caution">
    <text evidence="14">The sequence shown here is derived from an EMBL/GenBank/DDBJ whole genome shotgun (WGS) entry which is preliminary data.</text>
</comment>
<sequence>MVKFQYSDFIADCLLEMNPYGRSSSRSDASSSHSSPTSSSMYSTASSGISECFLAKVERLSDDSEDDESKSSHTTSSSGHYSDESWDFKKKMKANGLPRASESRHRHKKSKKSKKSKRKRSSPDPEDDDFVKAKWMKTEKYEECAPVSLPKISKKKRHTAETAEEKRGSEPSPNAHTEVSSVMGSNVQKMMAAMGYRQGEGLGKHGQGRVAPIAVSKQKGRRGLGLAIANIDLSSIQYDPNQEVIELRERFKWLENQLNYDLSEIDSQLWIEVGHKKRTLDDETNFCDPQILKDVLTCKSALDKLQGEEIRRAVSKSNPFELIKKGPYLNRAAMKMANMDYLFDRMFTNPVDEFQQSLVGRSDLLYFADVCAGPGGFSEYVLSRKKWEAKGFGFTLKGDNDFKLAEFNAGPCESFEPFYGHHGDGDVYKTRNITSFCQHVMEHADHVGVHFMMADGGFSVEGNENIQEILSKRIYLCQCLVALSIVRVNGHFVCKLFDLFTPFSVGLIYLMYNCFKKITIVKPNTSRPANSERYLVCKWKCDNTESIRDHMFMVNEAFNKHGEACDTEVNEIVPLSIIKNDTEFYNYIYSSNNELGLRQINTLAKVLKYAEDETLVEDKQQDLKKACLEMWEVPTRTRRGPSFESPESVCRNFLNNDLIGVSHKKCYRYERMSNKWEHDVNLELSPDTLVYGEIVEELIGESLAQRRIKSLHIIDGHTLGGKDVSNLPYPERIRLCNLYAKALYRPSMNNVMPIRAKKIFELDALKMAFKRMRDITMKNSRSKLVYCINSHQENNEFFAPLGLMFIKHTKAPYKRFLSKINHKYFWAPKKDPLFDEDRPKESVADFNSFILTLVLEQFVNFRDGGCVMVYHWGEWTMEESSPQNLNGQIGSTGGVNKQNENNNQRPQYSIPGILHFIQHEWTKFEMERSQWEVHKAELEAKIAFLQGERKGQENLKNDLVRRIKMLEYALKQERAKYHKLKYGTELNQGDMSAPIFDEPGAATEITVDSEAPFTSVSNITWKQGRSLLRQYLQEIGYTDTIIDVRSNKVKALLGLNNNNNNNNNNSMNNNNSSTQDDSLPPVGSQPFNGNTDESNSRRSGDSQGSKNSKKTIAETMALDTEAAIIANFDFLSREGDVDLDDDDDEEEVNDVIRKTPTSYRHPKFKEIVDDVDAEAEEVLQELHLLTENEEVNSSDIRSQRRGLTSKSDDDAVDSALGLGELAQLTINNDVENSYDMAKEPYRKTWNAKYTLRSHFDGVRALAFHPVDPVLITASEDRSLKLWNLQKIVTSKKSASLDVEPLYTFRKHLSPVLCVAINAKGDECYSGCQDGNIYCWEVPSANIDPYDSYDPKVLSSKLEGHTDAIWGLSLHKQKKQLLSCSADGTVKLWSPNKDKPLLLSTFVSDQASDGVPTSTDFVRDDMDRIIVSYTSGNCIVYDLETAKPVLRFDLPNERESYDQVNRLICHPTLPLTITAHEDRHIRFYDNSSGKMVHWMVAHLDAVTSLAIDPSGLFLLSGSHDCSIRFWNLDTKTCVQEITAHRKKFDESIHDVAFHPSKPYIASSGADGLAKVFVCSA</sequence>
<name>A0AAN9TXF8_9HEMI</name>
<protein>
    <recommendedName>
        <fullName evidence="16">Cap1 2'O-ribose methyltransferase 1</fullName>
    </recommendedName>
</protein>
<feature type="compositionally biased region" description="Basic and acidic residues" evidence="11">
    <location>
        <begin position="159"/>
        <end position="169"/>
    </location>
</feature>
<evidence type="ECO:0000256" key="1">
    <source>
        <dbReference type="ARBA" id="ARBA00004496"/>
    </source>
</evidence>
<dbReference type="FunFam" id="3.40.50.12760:FF:000004">
    <property type="entry name" value="FtsJ-like methyltransferase"/>
    <property type="match status" value="1"/>
</dbReference>
<feature type="domain" description="G-patch" evidence="12">
    <location>
        <begin position="183"/>
        <end position="229"/>
    </location>
</feature>
<dbReference type="PROSITE" id="PS50294">
    <property type="entry name" value="WD_REPEATS_REGION"/>
    <property type="match status" value="3"/>
</dbReference>
<dbReference type="PROSITE" id="PS50082">
    <property type="entry name" value="WD_REPEATS_2"/>
    <property type="match status" value="4"/>
</dbReference>
<feature type="region of interest" description="Disordered" evidence="11">
    <location>
        <begin position="60"/>
        <end position="131"/>
    </location>
</feature>
<feature type="compositionally biased region" description="Low complexity" evidence="11">
    <location>
        <begin position="1056"/>
        <end position="1073"/>
    </location>
</feature>
<dbReference type="Pfam" id="PF00400">
    <property type="entry name" value="WD40"/>
    <property type="match status" value="5"/>
</dbReference>
<keyword evidence="15" id="KW-1185">Reference proteome</keyword>
<dbReference type="Pfam" id="PF01728">
    <property type="entry name" value="FtsJ"/>
    <property type="match status" value="1"/>
</dbReference>
<feature type="repeat" description="WD" evidence="9">
    <location>
        <begin position="1304"/>
        <end position="1337"/>
    </location>
</feature>
<feature type="domain" description="RrmJ-type SAM-dependent 2'-O-MTase" evidence="13">
    <location>
        <begin position="327"/>
        <end position="541"/>
    </location>
</feature>
<dbReference type="GO" id="GO:0005516">
    <property type="term" value="F:calmodulin binding"/>
    <property type="evidence" value="ECO:0007669"/>
    <property type="project" value="UniProtKB-KW"/>
</dbReference>
<dbReference type="SMART" id="SM00320">
    <property type="entry name" value="WD40"/>
    <property type="match status" value="7"/>
</dbReference>
<comment type="similarity">
    <text evidence="2">Belongs to the WD repeat striatin family.</text>
</comment>
<dbReference type="Proteomes" id="UP001367676">
    <property type="component" value="Unassembled WGS sequence"/>
</dbReference>
<dbReference type="InterPro" id="IPR036322">
    <property type="entry name" value="WD40_repeat_dom_sf"/>
</dbReference>
<evidence type="ECO:0000256" key="5">
    <source>
        <dbReference type="ARBA" id="ARBA00022574"/>
    </source>
</evidence>
<feature type="compositionally biased region" description="Basic residues" evidence="11">
    <location>
        <begin position="104"/>
        <end position="120"/>
    </location>
</feature>
<dbReference type="SUPFAM" id="SSF50978">
    <property type="entry name" value="WD40 repeat-like"/>
    <property type="match status" value="1"/>
</dbReference>
<dbReference type="Gene3D" id="3.40.50.12760">
    <property type="match status" value="1"/>
</dbReference>
<dbReference type="FunFam" id="2.130.10.10:FF:000498">
    <property type="entry name" value="Striatin 3"/>
    <property type="match status" value="1"/>
</dbReference>
<keyword evidence="3" id="KW-0963">Cytoplasm</keyword>
<keyword evidence="8 10" id="KW-0175">Coiled coil</keyword>
<dbReference type="InterPro" id="IPR029063">
    <property type="entry name" value="SAM-dependent_MTases_sf"/>
</dbReference>
<dbReference type="PANTHER" id="PTHR15653:SF0">
    <property type="entry name" value="CONNECTOR OF KINASE TO AP-1, ISOFORM E"/>
    <property type="match status" value="1"/>
</dbReference>
<feature type="compositionally biased region" description="Polar residues" evidence="11">
    <location>
        <begin position="1193"/>
        <end position="1205"/>
    </location>
</feature>
<dbReference type="EMBL" id="JBBCAQ010000022">
    <property type="protein sequence ID" value="KAK7591111.1"/>
    <property type="molecule type" value="Genomic_DNA"/>
</dbReference>
<dbReference type="GO" id="GO:0008168">
    <property type="term" value="F:methyltransferase activity"/>
    <property type="evidence" value="ECO:0007669"/>
    <property type="project" value="InterPro"/>
</dbReference>
<dbReference type="SUPFAM" id="SSF53335">
    <property type="entry name" value="S-adenosyl-L-methionine-dependent methyltransferases"/>
    <property type="match status" value="1"/>
</dbReference>
<dbReference type="PRINTS" id="PR00320">
    <property type="entry name" value="GPROTEINBRPT"/>
</dbReference>
<feature type="region of interest" description="Disordered" evidence="11">
    <location>
        <begin position="1190"/>
        <end position="1209"/>
    </location>
</feature>
<dbReference type="InterPro" id="IPR019775">
    <property type="entry name" value="WD40_repeat_CS"/>
</dbReference>
<dbReference type="PROSITE" id="PS51613">
    <property type="entry name" value="SAM_MT_RRMJ"/>
    <property type="match status" value="1"/>
</dbReference>
<dbReference type="InterPro" id="IPR001680">
    <property type="entry name" value="WD40_rpt"/>
</dbReference>
<evidence type="ECO:0000259" key="12">
    <source>
        <dbReference type="PROSITE" id="PS50174"/>
    </source>
</evidence>
<evidence type="ECO:0000256" key="3">
    <source>
        <dbReference type="ARBA" id="ARBA00022490"/>
    </source>
</evidence>
<proteinExistence type="inferred from homology"/>
<dbReference type="Gene3D" id="2.130.10.10">
    <property type="entry name" value="YVTN repeat-like/Quinoprotein amine dehydrogenase"/>
    <property type="match status" value="2"/>
</dbReference>
<feature type="repeat" description="WD" evidence="9">
    <location>
        <begin position="1357"/>
        <end position="1398"/>
    </location>
</feature>
<dbReference type="InterPro" id="IPR051488">
    <property type="entry name" value="WD_repeat_striatin"/>
</dbReference>
<organism evidence="14 15">
    <name type="scientific">Parthenolecanium corni</name>
    <dbReference type="NCBI Taxonomy" id="536013"/>
    <lineage>
        <taxon>Eukaryota</taxon>
        <taxon>Metazoa</taxon>
        <taxon>Ecdysozoa</taxon>
        <taxon>Arthropoda</taxon>
        <taxon>Hexapoda</taxon>
        <taxon>Insecta</taxon>
        <taxon>Pterygota</taxon>
        <taxon>Neoptera</taxon>
        <taxon>Paraneoptera</taxon>
        <taxon>Hemiptera</taxon>
        <taxon>Sternorrhyncha</taxon>
        <taxon>Coccoidea</taxon>
        <taxon>Coccidae</taxon>
        <taxon>Parthenolecanium</taxon>
    </lineage>
</organism>
<reference evidence="14 15" key="1">
    <citation type="submission" date="2024-03" db="EMBL/GenBank/DDBJ databases">
        <title>Adaptation during the transition from Ophiocordyceps entomopathogen to insect associate is accompanied by gene loss and intensified selection.</title>
        <authorList>
            <person name="Ward C.M."/>
            <person name="Onetto C.A."/>
            <person name="Borneman A.R."/>
        </authorList>
    </citation>
    <scope>NUCLEOTIDE SEQUENCE [LARGE SCALE GENOMIC DNA]</scope>
    <source>
        <strain evidence="14">AWRI1</strain>
        <tissue evidence="14">Single Adult Female</tissue>
    </source>
</reference>
<feature type="region of interest" description="Disordered" evidence="11">
    <location>
        <begin position="150"/>
        <end position="178"/>
    </location>
</feature>
<gene>
    <name evidence="14" type="ORF">V9T40_002724</name>
</gene>
<dbReference type="InterPro" id="IPR025816">
    <property type="entry name" value="RrmJ-type_MeTrfase"/>
</dbReference>
<keyword evidence="7" id="KW-0112">Calmodulin-binding</keyword>
<dbReference type="Gene3D" id="1.20.5.300">
    <property type="match status" value="1"/>
</dbReference>
<feature type="repeat" description="WD" evidence="9">
    <location>
        <begin position="1251"/>
        <end position="1285"/>
    </location>
</feature>
<accession>A0AAN9TXF8</accession>
<evidence type="ECO:0000256" key="9">
    <source>
        <dbReference type="PROSITE-ProRule" id="PRU00221"/>
    </source>
</evidence>
<dbReference type="InterPro" id="IPR020472">
    <property type="entry name" value="WD40_PAC1"/>
</dbReference>
<feature type="region of interest" description="Disordered" evidence="11">
    <location>
        <begin position="1055"/>
        <end position="1109"/>
    </location>
</feature>
<keyword evidence="5 9" id="KW-0853">WD repeat</keyword>
<dbReference type="PROSITE" id="PS50174">
    <property type="entry name" value="G_PATCH"/>
    <property type="match status" value="1"/>
</dbReference>
<keyword evidence="6" id="KW-0677">Repeat</keyword>
<dbReference type="InterPro" id="IPR013258">
    <property type="entry name" value="Striatin_N"/>
</dbReference>
<dbReference type="SMART" id="SM00443">
    <property type="entry name" value="G_patch"/>
    <property type="match status" value="1"/>
</dbReference>
<evidence type="ECO:0000256" key="10">
    <source>
        <dbReference type="SAM" id="Coils"/>
    </source>
</evidence>
<dbReference type="InterPro" id="IPR000467">
    <property type="entry name" value="G_patch_dom"/>
</dbReference>
<dbReference type="GO" id="GO:0005737">
    <property type="term" value="C:cytoplasm"/>
    <property type="evidence" value="ECO:0007669"/>
    <property type="project" value="UniProtKB-SubCell"/>
</dbReference>
<dbReference type="FunFam" id="1.20.5.300:FF:000001">
    <property type="entry name" value="striatin isoform X1"/>
    <property type="match status" value="1"/>
</dbReference>
<feature type="coiled-coil region" evidence="10">
    <location>
        <begin position="928"/>
        <end position="976"/>
    </location>
</feature>
<evidence type="ECO:0000256" key="6">
    <source>
        <dbReference type="ARBA" id="ARBA00022737"/>
    </source>
</evidence>
<feature type="repeat" description="WD" evidence="9">
    <location>
        <begin position="1494"/>
        <end position="1535"/>
    </location>
</feature>
<evidence type="ECO:0000313" key="14">
    <source>
        <dbReference type="EMBL" id="KAK7591111.1"/>
    </source>
</evidence>
<dbReference type="CDD" id="cd00200">
    <property type="entry name" value="WD40"/>
    <property type="match status" value="1"/>
</dbReference>
<keyword evidence="4" id="KW-0597">Phosphoprotein</keyword>
<evidence type="ECO:0000256" key="11">
    <source>
        <dbReference type="SAM" id="MobiDB-lite"/>
    </source>
</evidence>
<evidence type="ECO:0008006" key="16">
    <source>
        <dbReference type="Google" id="ProtNLM"/>
    </source>
</evidence>
<evidence type="ECO:0000256" key="7">
    <source>
        <dbReference type="ARBA" id="ARBA00022860"/>
    </source>
</evidence>
<comment type="subcellular location">
    <subcellularLocation>
        <location evidence="1">Cytoplasm</location>
    </subcellularLocation>
</comment>
<dbReference type="Pfam" id="PF08232">
    <property type="entry name" value="Striatin"/>
    <property type="match status" value="1"/>
</dbReference>
<evidence type="ECO:0000256" key="2">
    <source>
        <dbReference type="ARBA" id="ARBA00009616"/>
    </source>
</evidence>
<feature type="region of interest" description="Disordered" evidence="11">
    <location>
        <begin position="20"/>
        <end position="45"/>
    </location>
</feature>